<dbReference type="RefSeq" id="WP_232594008.1">
    <property type="nucleotide sequence ID" value="NZ_BSPD01000080.1"/>
</dbReference>
<organism evidence="2 3">
    <name type="scientific">Marinibactrum halimedae</name>
    <dbReference type="NCBI Taxonomy" id="1444977"/>
    <lineage>
        <taxon>Bacteria</taxon>
        <taxon>Pseudomonadati</taxon>
        <taxon>Pseudomonadota</taxon>
        <taxon>Gammaproteobacteria</taxon>
        <taxon>Cellvibrionales</taxon>
        <taxon>Cellvibrionaceae</taxon>
        <taxon>Marinibactrum</taxon>
    </lineage>
</organism>
<keyword evidence="1" id="KW-0472">Membrane</keyword>
<comment type="caution">
    <text evidence="2">The sequence shown here is derived from an EMBL/GenBank/DDBJ whole genome shotgun (WGS) entry which is preliminary data.</text>
</comment>
<keyword evidence="1" id="KW-0812">Transmembrane</keyword>
<dbReference type="EMBL" id="BSPD01000080">
    <property type="protein sequence ID" value="GLS27514.1"/>
    <property type="molecule type" value="Genomic_DNA"/>
</dbReference>
<evidence type="ECO:0000313" key="2">
    <source>
        <dbReference type="EMBL" id="GLS27514.1"/>
    </source>
</evidence>
<evidence type="ECO:0000256" key="1">
    <source>
        <dbReference type="SAM" id="Phobius"/>
    </source>
</evidence>
<sequence length="75" mass="7983">MLFKKARSRRSSILVSFVAGLGFIGLAVYGWGMPIEKVGSFALISLLLLLGLVLLGGCGAMMLIGIRKIFGPKDL</sequence>
<reference evidence="2 3" key="1">
    <citation type="journal article" date="2014" name="Int. J. Syst. Evol. Microbiol.">
        <title>Complete genome sequence of Corynebacterium casei LMG S-19264T (=DSM 44701T), isolated from a smear-ripened cheese.</title>
        <authorList>
            <consortium name="US DOE Joint Genome Institute (JGI-PGF)"/>
            <person name="Walter F."/>
            <person name="Albersmeier A."/>
            <person name="Kalinowski J."/>
            <person name="Ruckert C."/>
        </authorList>
    </citation>
    <scope>NUCLEOTIDE SEQUENCE [LARGE SCALE GENOMIC DNA]</scope>
    <source>
        <strain evidence="2 3">NBRC 110095</strain>
    </source>
</reference>
<evidence type="ECO:0000313" key="3">
    <source>
        <dbReference type="Proteomes" id="UP001156870"/>
    </source>
</evidence>
<name>A0AA37WMW9_9GAMM</name>
<protein>
    <submittedName>
        <fullName evidence="2">Uncharacterized protein</fullName>
    </submittedName>
</protein>
<accession>A0AA37WMW9</accession>
<keyword evidence="1" id="KW-1133">Transmembrane helix</keyword>
<proteinExistence type="predicted"/>
<dbReference type="Proteomes" id="UP001156870">
    <property type="component" value="Unassembled WGS sequence"/>
</dbReference>
<feature type="transmembrane region" description="Helical" evidence="1">
    <location>
        <begin position="38"/>
        <end position="66"/>
    </location>
</feature>
<dbReference type="AlphaFoldDB" id="A0AA37WMW9"/>
<keyword evidence="3" id="KW-1185">Reference proteome</keyword>
<gene>
    <name evidence="2" type="ORF">GCM10007877_32330</name>
</gene>
<feature type="transmembrane region" description="Helical" evidence="1">
    <location>
        <begin position="12"/>
        <end position="32"/>
    </location>
</feature>